<keyword evidence="9 11" id="KW-0472">Membrane</keyword>
<feature type="domain" description="ABC transporter" evidence="12">
    <location>
        <begin position="171"/>
        <end position="444"/>
    </location>
</feature>
<protein>
    <submittedName>
        <fullName evidence="14">Pleiotropic drug resistance protein 2-like</fullName>
    </submittedName>
</protein>
<evidence type="ECO:0000313" key="14">
    <source>
        <dbReference type="RefSeq" id="XP_022767150.1"/>
    </source>
</evidence>
<keyword evidence="5" id="KW-0677">Repeat</keyword>
<feature type="transmembrane region" description="Helical" evidence="11">
    <location>
        <begin position="684"/>
        <end position="706"/>
    </location>
</feature>
<feature type="transmembrane region" description="Helical" evidence="11">
    <location>
        <begin position="659"/>
        <end position="678"/>
    </location>
</feature>
<dbReference type="InterPro" id="IPR034003">
    <property type="entry name" value="ABCG_PDR_2"/>
</dbReference>
<feature type="transmembrane region" description="Helical" evidence="11">
    <location>
        <begin position="1318"/>
        <end position="1342"/>
    </location>
</feature>
<feature type="transmembrane region" description="Helical" evidence="11">
    <location>
        <begin position="1348"/>
        <end position="1367"/>
    </location>
</feature>
<organism evidence="13 14">
    <name type="scientific">Durio zibethinus</name>
    <name type="common">Durian</name>
    <dbReference type="NCBI Taxonomy" id="66656"/>
    <lineage>
        <taxon>Eukaryota</taxon>
        <taxon>Viridiplantae</taxon>
        <taxon>Streptophyta</taxon>
        <taxon>Embryophyta</taxon>
        <taxon>Tracheophyta</taxon>
        <taxon>Spermatophyta</taxon>
        <taxon>Magnoliopsida</taxon>
        <taxon>eudicotyledons</taxon>
        <taxon>Gunneridae</taxon>
        <taxon>Pentapetalae</taxon>
        <taxon>rosids</taxon>
        <taxon>malvids</taxon>
        <taxon>Malvales</taxon>
        <taxon>Malvaceae</taxon>
        <taxon>Helicteroideae</taxon>
        <taxon>Durio</taxon>
    </lineage>
</organism>
<dbReference type="RefSeq" id="XP_022767150.1">
    <property type="nucleotide sequence ID" value="XM_022911415.1"/>
</dbReference>
<evidence type="ECO:0000256" key="2">
    <source>
        <dbReference type="ARBA" id="ARBA00006012"/>
    </source>
</evidence>
<dbReference type="GO" id="GO:0140359">
    <property type="term" value="F:ABC-type transporter activity"/>
    <property type="evidence" value="ECO:0007669"/>
    <property type="project" value="InterPro"/>
</dbReference>
<accession>A0A6P6AQP0</accession>
<comment type="subcellular location">
    <subcellularLocation>
        <location evidence="1">Membrane</location>
        <topology evidence="1">Multi-pass membrane protein</topology>
    </subcellularLocation>
</comment>
<evidence type="ECO:0000256" key="7">
    <source>
        <dbReference type="ARBA" id="ARBA00022840"/>
    </source>
</evidence>
<dbReference type="SMART" id="SM00382">
    <property type="entry name" value="AAA"/>
    <property type="match status" value="2"/>
</dbReference>
<evidence type="ECO:0000256" key="3">
    <source>
        <dbReference type="ARBA" id="ARBA00022448"/>
    </source>
</evidence>
<keyword evidence="4 11" id="KW-0812">Transmembrane</keyword>
<dbReference type="InterPro" id="IPR003593">
    <property type="entry name" value="AAA+_ATPase"/>
</dbReference>
<feature type="compositionally biased region" description="Low complexity" evidence="10">
    <location>
        <begin position="12"/>
        <end position="23"/>
    </location>
</feature>
<dbReference type="InterPro" id="IPR003439">
    <property type="entry name" value="ABC_transporter-like_ATP-bd"/>
</dbReference>
<dbReference type="Pfam" id="PF08370">
    <property type="entry name" value="PDR_assoc"/>
    <property type="match status" value="1"/>
</dbReference>
<evidence type="ECO:0000256" key="11">
    <source>
        <dbReference type="SAM" id="Phobius"/>
    </source>
</evidence>
<feature type="region of interest" description="Disordered" evidence="10">
    <location>
        <begin position="1"/>
        <end position="50"/>
    </location>
</feature>
<dbReference type="InterPro" id="IPR027417">
    <property type="entry name" value="P-loop_NTPase"/>
</dbReference>
<evidence type="ECO:0000313" key="13">
    <source>
        <dbReference type="Proteomes" id="UP000515121"/>
    </source>
</evidence>
<feature type="transmembrane region" description="Helical" evidence="11">
    <location>
        <begin position="1283"/>
        <end position="1306"/>
    </location>
</feature>
<dbReference type="InterPro" id="IPR013525">
    <property type="entry name" value="ABC2_TM"/>
</dbReference>
<dbReference type="PROSITE" id="PS50893">
    <property type="entry name" value="ABC_TRANSPORTER_2"/>
    <property type="match status" value="2"/>
</dbReference>
<dbReference type="GO" id="GO:0016020">
    <property type="term" value="C:membrane"/>
    <property type="evidence" value="ECO:0007669"/>
    <property type="project" value="UniProtKB-SubCell"/>
</dbReference>
<dbReference type="SUPFAM" id="SSF52540">
    <property type="entry name" value="P-loop containing nucleoside triphosphate hydrolases"/>
    <property type="match status" value="2"/>
</dbReference>
<feature type="domain" description="ABC transporter" evidence="12">
    <location>
        <begin position="859"/>
        <end position="1112"/>
    </location>
</feature>
<dbReference type="InterPro" id="IPR029481">
    <property type="entry name" value="ABC_trans_N"/>
</dbReference>
<evidence type="ECO:0000256" key="6">
    <source>
        <dbReference type="ARBA" id="ARBA00022741"/>
    </source>
</evidence>
<evidence type="ECO:0000256" key="10">
    <source>
        <dbReference type="SAM" id="MobiDB-lite"/>
    </source>
</evidence>
<keyword evidence="3" id="KW-0813">Transport</keyword>
<keyword evidence="8 11" id="KW-1133">Transmembrane helix</keyword>
<reference evidence="14" key="1">
    <citation type="submission" date="2025-08" db="UniProtKB">
        <authorList>
            <consortium name="RefSeq"/>
        </authorList>
    </citation>
    <scope>IDENTIFICATION</scope>
    <source>
        <tissue evidence="14">Fruit stalk</tissue>
    </source>
</reference>
<evidence type="ECO:0000256" key="4">
    <source>
        <dbReference type="ARBA" id="ARBA00022692"/>
    </source>
</evidence>
<feature type="transmembrane region" description="Helical" evidence="11">
    <location>
        <begin position="1379"/>
        <end position="1398"/>
    </location>
</feature>
<name>A0A6P6AQP0_DURZI</name>
<evidence type="ECO:0000256" key="8">
    <source>
        <dbReference type="ARBA" id="ARBA00022989"/>
    </source>
</evidence>
<dbReference type="PANTHER" id="PTHR48040:SF42">
    <property type="entry name" value="ABC TRANSPORTER DOMAIN-CONTAINING PROTEIN"/>
    <property type="match status" value="1"/>
</dbReference>
<dbReference type="GeneID" id="111311748"/>
<feature type="transmembrane region" description="Helical" evidence="11">
    <location>
        <begin position="576"/>
        <end position="599"/>
    </location>
</feature>
<dbReference type="OrthoDB" id="66620at2759"/>
<feature type="transmembrane region" description="Helical" evidence="11">
    <location>
        <begin position="1235"/>
        <end position="1263"/>
    </location>
</feature>
<dbReference type="CDD" id="cd03232">
    <property type="entry name" value="ABCG_PDR_domain2"/>
    <property type="match status" value="1"/>
</dbReference>
<dbReference type="Proteomes" id="UP000515121">
    <property type="component" value="Unplaced"/>
</dbReference>
<dbReference type="KEGG" id="dzi:111311748"/>
<dbReference type="Pfam" id="PF01061">
    <property type="entry name" value="ABC2_membrane"/>
    <property type="match status" value="2"/>
</dbReference>
<dbReference type="Pfam" id="PF00005">
    <property type="entry name" value="ABC_tran"/>
    <property type="match status" value="2"/>
</dbReference>
<dbReference type="Pfam" id="PF14510">
    <property type="entry name" value="ABC_trans_N"/>
    <property type="match status" value="1"/>
</dbReference>
<dbReference type="GO" id="GO:0016887">
    <property type="term" value="F:ATP hydrolysis activity"/>
    <property type="evidence" value="ECO:0007669"/>
    <property type="project" value="InterPro"/>
</dbReference>
<feature type="transmembrane region" description="Helical" evidence="11">
    <location>
        <begin position="1205"/>
        <end position="1223"/>
    </location>
</feature>
<dbReference type="Gene3D" id="3.40.50.300">
    <property type="entry name" value="P-loop containing nucleotide triphosphate hydrolases"/>
    <property type="match status" value="2"/>
</dbReference>
<dbReference type="GO" id="GO:0005524">
    <property type="term" value="F:ATP binding"/>
    <property type="evidence" value="ECO:0007669"/>
    <property type="project" value="UniProtKB-KW"/>
</dbReference>
<feature type="transmembrane region" description="Helical" evidence="11">
    <location>
        <begin position="769"/>
        <end position="796"/>
    </location>
</feature>
<dbReference type="FunFam" id="3.40.50.300:FF:000059">
    <property type="entry name" value="ABC transporter G family member 40"/>
    <property type="match status" value="1"/>
</dbReference>
<dbReference type="InterPro" id="IPR013581">
    <property type="entry name" value="PDR_assoc"/>
</dbReference>
<dbReference type="FunFam" id="3.40.50.300:FF:000179">
    <property type="entry name" value="ABC transporter G family member 34"/>
    <property type="match status" value="1"/>
</dbReference>
<keyword evidence="13" id="KW-1185">Reference proteome</keyword>
<evidence type="ECO:0000259" key="12">
    <source>
        <dbReference type="PROSITE" id="PS50893"/>
    </source>
</evidence>
<keyword evidence="7" id="KW-0067">ATP-binding</keyword>
<dbReference type="PANTHER" id="PTHR48040">
    <property type="entry name" value="PLEIOTROPIC DRUG RESISTANCE PROTEIN 1-LIKE ISOFORM X1"/>
    <property type="match status" value="1"/>
</dbReference>
<evidence type="ECO:0000256" key="9">
    <source>
        <dbReference type="ARBA" id="ARBA00023136"/>
    </source>
</evidence>
<sequence length="1460" mass="165018">MASALAGDDLARSMSSRRSWAASNGHRSRASASFREVLQPPPEVFNRSERQDDEEELRWAAIERLPTYDRLRKGMLRQVLDNGRVVHDEVDVTKLGMQDKKQLMDSLLKVVEEDNEKFLRRLRDRTDRVGIEIPKIEVRFEHLAVEGDVYVGSRALPTLLNVTLNTIEGILGLVRLAPSKKRKIQILENVSGIIKPSRMTLLLGPPGAGKTTLLMALAGRLDHDLRSSGKVTYCGHELDEFVPQKTCAYIGQHDLHHGEMTVRETLDFSGRCLGVGTRYEMLTELSRREKEAGIKPDSEIDAFMKATAVAGQETSLVTDYILKILGLDICADIMVGDEMHRGISGGQKKRVTTGEMLVGPAKALFMDEISTGLDSSTTFQICKFMRQIVHIMDVTMVISLLQPAPETYDLFDDIIVLSEGQIVYQGPRENVLDFFEYMGFKCPERKGVADFLQEVTSKKDQEQYWLKKNQPYRYVSVSDFVHGFDSFHIGQQLASDLRVPYDKSKTHPAALVTEKYGISSWELLRACFAREWLLIKRNSFVYIFNIVQIAIMSVIGFTVYLRTEMPVGTLENGQKFFGALFFSLFNVMFNGLAELTLTIFRLPVFYKQRHFLFYPAWAFGLPISVLRIPQSLIESGIWIALTYYTIGFAPSATRFFRQFLTLLGIHQMALSLFRFIAAVGRTQVVANTLGTFIMQLIFVLGGFIVAKHDIEPWMIWGYYVSPMMYGQNAIVMNEFLDKRWGANNTDPRFDAPTVGKVLLNTRGFFTDEYWFWICVGALFGFALLFNILFIGALTFLNPLGASKPVVVNEDENKKTKNPSSAGRQPEGINMQVRNSSDIVNAAGSAPRKGMVLPFQPLSLAFNHINYYVDMPAEMKTQGVEEDRLQLLQDVSGAFRPGILTALVGVSGAGKTTLMDVLAGRKTGGYIEGSISISGYTKNQATFARVSGYCEQNDIHSPNVTVYESLLYSAWLRLASDIDTKTRKMFVDEVMELVELKPIRNAIVGLPGVDGLSTEQRKRLTIAVELVANPSIIFMDEPTSGLDARAAAIVMRTVRNTVDTGRTVVCTIHQPSIDIFEAFDELLLMKRGGQVIYAGPLGRQSQKLIEYFEAVQGVPKIRDGYNPATWMLEVSAPPVEVQLNVDFADIYASSSLYQRNQELIKELSTPAPGSKDLFFPTRYSQPFLTQCKACFWKQHWSYWRNPQYNAIRFFTTTIIGILFGLIFWKKGQQTTKQQDLMNLLGAMYSAVLFLGATNASAVQSVVAIERTVFYRERAAGMYSELPYAFAQVAIETIYTAIQTFIYTLLLYSMIGFEWTAGKFLLFYYFILTCFVYFTLYGMMVVALTPGHQIAAIVMSFFLSFWNLFSGFLIPRTQIPIWWRWYYWASPVAWTLYGLVTSQVGDKNAPLEVPGRQNMTVKGFLKENLDFEYSFLPAVAVAHIGWCLLFVFVFAYAIRFFNFQRR</sequence>
<proteinExistence type="inferred from homology"/>
<dbReference type="InterPro" id="IPR034001">
    <property type="entry name" value="ABCG_PDR_1"/>
</dbReference>
<feature type="transmembrane region" description="Helical" evidence="11">
    <location>
        <begin position="540"/>
        <end position="561"/>
    </location>
</feature>
<evidence type="ECO:0000256" key="5">
    <source>
        <dbReference type="ARBA" id="ARBA00022737"/>
    </source>
</evidence>
<dbReference type="CDD" id="cd03233">
    <property type="entry name" value="ABCG_PDR_domain1"/>
    <property type="match status" value="1"/>
</dbReference>
<evidence type="ECO:0000256" key="1">
    <source>
        <dbReference type="ARBA" id="ARBA00004141"/>
    </source>
</evidence>
<comment type="similarity">
    <text evidence="2">Belongs to the ABC transporter superfamily. ABCG family. PDR (TC 3.A.1.205) subfamily.</text>
</comment>
<dbReference type="Pfam" id="PF19055">
    <property type="entry name" value="ABC2_membrane_7"/>
    <property type="match status" value="1"/>
</dbReference>
<feature type="transmembrane region" description="Helical" evidence="11">
    <location>
        <begin position="1429"/>
        <end position="1452"/>
    </location>
</feature>
<keyword evidence="6" id="KW-0547">Nucleotide-binding</keyword>
<dbReference type="InterPro" id="IPR043926">
    <property type="entry name" value="ABCG_dom"/>
</dbReference>
<feature type="transmembrane region" description="Helical" evidence="11">
    <location>
        <begin position="611"/>
        <end position="629"/>
    </location>
</feature>
<gene>
    <name evidence="14" type="primary">LOC111311748</name>
</gene>